<gene>
    <name evidence="3" type="ORF">C2S_4261</name>
</gene>
<evidence type="ECO:0000259" key="2">
    <source>
        <dbReference type="Pfam" id="PF24883"/>
    </source>
</evidence>
<keyword evidence="1" id="KW-0677">Repeat</keyword>
<organism evidence="3 4">
    <name type="scientific">Fusarium fujikuroi</name>
    <name type="common">Bakanae and foot rot disease fungus</name>
    <name type="synonym">Gibberella fujikuroi</name>
    <dbReference type="NCBI Taxonomy" id="5127"/>
    <lineage>
        <taxon>Eukaryota</taxon>
        <taxon>Fungi</taxon>
        <taxon>Dikarya</taxon>
        <taxon>Ascomycota</taxon>
        <taxon>Pezizomycotina</taxon>
        <taxon>Sordariomycetes</taxon>
        <taxon>Hypocreomycetidae</taxon>
        <taxon>Hypocreales</taxon>
        <taxon>Nectriaceae</taxon>
        <taxon>Fusarium</taxon>
        <taxon>Fusarium fujikuroi species complex</taxon>
    </lineage>
</organism>
<dbReference type="EMBL" id="CABFJX010000046">
    <property type="protein sequence ID" value="VTT60734.1"/>
    <property type="molecule type" value="Genomic_DNA"/>
</dbReference>
<dbReference type="InterPro" id="IPR056884">
    <property type="entry name" value="NPHP3-like_N"/>
</dbReference>
<dbReference type="Pfam" id="PF24883">
    <property type="entry name" value="NPHP3_N"/>
    <property type="match status" value="1"/>
</dbReference>
<sequence length="497" mass="55910">MNILSALATQLARQNDESCRLLDAYYEVLYPPKGPPQSADADEPRAKISQMCGTFDQNIIVIDGLDECDDMTDEVVDNLIQIADFSNGLSMALFSRDHYNIRVRLEEKIEAIRRAAHTEDAELYVIAEVDKRIRTRQLQLASADMKEEIRSALVGKADGIWVICQLDYLCDYAHDQERREALSKLPPDLPEGIVVCLRVNNSSVGVQSMVQMYLHFMAVADPKLTIAELRQTVSITAIGGTLDKDNSVPEYEIMKSLIRKSADGKYFVFAHFSVREFFEDEKAIFQTAGIGKYWAAQSATNSLLATQCLKFLQMDNFDRMPDVSDQKIAVIHQRDETFPFYRHAVLLWIKLTKDGLGDAEILKLAKSLFHLSKPKYFMSWYIEVLKNVMYAIGIGSRFDTNNETTIQAWRVARAPSFKPLHMAAALNLLEICSFLISSDSGANDKLDATTLLDLAFTSILSVPGLAEMSGKKDPASRSYDHWKKPALTSSWLGNNDD</sequence>
<dbReference type="AlphaFoldDB" id="A0A9Q9RDZ9"/>
<accession>A0A9Q9RDZ9</accession>
<reference evidence="3" key="1">
    <citation type="submission" date="2019-05" db="EMBL/GenBank/DDBJ databases">
        <authorList>
            <person name="Piombo E."/>
        </authorList>
    </citation>
    <scope>NUCLEOTIDE SEQUENCE</scope>
    <source>
        <strain evidence="3">C2S</strain>
    </source>
</reference>
<protein>
    <recommendedName>
        <fullName evidence="2">Nephrocystin 3-like N-terminal domain-containing protein</fullName>
    </recommendedName>
</protein>
<dbReference type="Proteomes" id="UP000760494">
    <property type="component" value="Unassembled WGS sequence"/>
</dbReference>
<dbReference type="PANTHER" id="PTHR10039">
    <property type="entry name" value="AMELOGENIN"/>
    <property type="match status" value="1"/>
</dbReference>
<proteinExistence type="predicted"/>
<evidence type="ECO:0000313" key="4">
    <source>
        <dbReference type="Proteomes" id="UP000760494"/>
    </source>
</evidence>
<name>A0A9Q9RDZ9_FUSFU</name>
<evidence type="ECO:0000313" key="3">
    <source>
        <dbReference type="EMBL" id="VTT60734.1"/>
    </source>
</evidence>
<dbReference type="PANTHER" id="PTHR10039:SF15">
    <property type="entry name" value="NACHT DOMAIN-CONTAINING PROTEIN"/>
    <property type="match status" value="1"/>
</dbReference>
<comment type="caution">
    <text evidence="3">The sequence shown here is derived from an EMBL/GenBank/DDBJ whole genome shotgun (WGS) entry which is preliminary data.</text>
</comment>
<evidence type="ECO:0000256" key="1">
    <source>
        <dbReference type="ARBA" id="ARBA00022737"/>
    </source>
</evidence>
<feature type="domain" description="Nephrocystin 3-like N-terminal" evidence="2">
    <location>
        <begin position="2"/>
        <end position="96"/>
    </location>
</feature>